<sequence>MAPPDPAPTPRSPRPVRDPIREAHRQWVAHGWSDAADAMALVTSVTRAQQLLAERVERALRPHGLTFARFEVLRLLSFTRDRALPMTRLGSLLQVHPASVTSAVDRLEAQGFVRRERRSEDRRVVHAELTDAGTATVEQATADLNTVFTDLAADLGPTTVTELTRLLGALRTGAGDEVDGS</sequence>
<dbReference type="PANTHER" id="PTHR33164:SF101">
    <property type="entry name" value="TRANSCRIPTIONAL REPRESSOR MPRA"/>
    <property type="match status" value="1"/>
</dbReference>
<dbReference type="InterPro" id="IPR036390">
    <property type="entry name" value="WH_DNA-bd_sf"/>
</dbReference>
<dbReference type="Gene3D" id="1.10.10.10">
    <property type="entry name" value="Winged helix-like DNA-binding domain superfamily/Winged helix DNA-binding domain"/>
    <property type="match status" value="1"/>
</dbReference>
<dbReference type="AlphaFoldDB" id="A0A6J6W3G0"/>
<dbReference type="Pfam" id="PF01047">
    <property type="entry name" value="MarR"/>
    <property type="match status" value="1"/>
</dbReference>
<evidence type="ECO:0000313" key="5">
    <source>
        <dbReference type="EMBL" id="CAB4777327.1"/>
    </source>
</evidence>
<dbReference type="SMART" id="SM00347">
    <property type="entry name" value="HTH_MARR"/>
    <property type="match status" value="1"/>
</dbReference>
<accession>A0A6J6W3G0</accession>
<evidence type="ECO:0000259" key="4">
    <source>
        <dbReference type="PROSITE" id="PS50995"/>
    </source>
</evidence>
<dbReference type="PROSITE" id="PS50995">
    <property type="entry name" value="HTH_MARR_2"/>
    <property type="match status" value="1"/>
</dbReference>
<dbReference type="GO" id="GO:0006950">
    <property type="term" value="P:response to stress"/>
    <property type="evidence" value="ECO:0007669"/>
    <property type="project" value="TreeGrafter"/>
</dbReference>
<keyword evidence="2" id="KW-0238">DNA-binding</keyword>
<dbReference type="PROSITE" id="PS01117">
    <property type="entry name" value="HTH_MARR_1"/>
    <property type="match status" value="1"/>
</dbReference>
<dbReference type="InterPro" id="IPR023187">
    <property type="entry name" value="Tscrpt_reg_MarR-type_CS"/>
</dbReference>
<protein>
    <submittedName>
        <fullName evidence="5">Unannotated protein</fullName>
    </submittedName>
</protein>
<dbReference type="InterPro" id="IPR036388">
    <property type="entry name" value="WH-like_DNA-bd_sf"/>
</dbReference>
<reference evidence="5" key="1">
    <citation type="submission" date="2020-05" db="EMBL/GenBank/DDBJ databases">
        <authorList>
            <person name="Chiriac C."/>
            <person name="Salcher M."/>
            <person name="Ghai R."/>
            <person name="Kavagutti S V."/>
        </authorList>
    </citation>
    <scope>NUCLEOTIDE SEQUENCE</scope>
</reference>
<name>A0A6J6W3G0_9ZZZZ</name>
<evidence type="ECO:0000256" key="3">
    <source>
        <dbReference type="ARBA" id="ARBA00023163"/>
    </source>
</evidence>
<keyword evidence="3" id="KW-0804">Transcription</keyword>
<evidence type="ECO:0000256" key="1">
    <source>
        <dbReference type="ARBA" id="ARBA00023015"/>
    </source>
</evidence>
<dbReference type="SUPFAM" id="SSF46785">
    <property type="entry name" value="Winged helix' DNA-binding domain"/>
    <property type="match status" value="1"/>
</dbReference>
<dbReference type="PRINTS" id="PR00598">
    <property type="entry name" value="HTHMARR"/>
</dbReference>
<gene>
    <name evidence="5" type="ORF">UFOPK2761_03769</name>
</gene>
<organism evidence="5">
    <name type="scientific">freshwater metagenome</name>
    <dbReference type="NCBI Taxonomy" id="449393"/>
    <lineage>
        <taxon>unclassified sequences</taxon>
        <taxon>metagenomes</taxon>
        <taxon>ecological metagenomes</taxon>
    </lineage>
</organism>
<dbReference type="GO" id="GO:0003677">
    <property type="term" value="F:DNA binding"/>
    <property type="evidence" value="ECO:0007669"/>
    <property type="project" value="UniProtKB-KW"/>
</dbReference>
<feature type="domain" description="HTH marR-type" evidence="4">
    <location>
        <begin position="38"/>
        <end position="172"/>
    </location>
</feature>
<proteinExistence type="predicted"/>
<dbReference type="GO" id="GO:0003700">
    <property type="term" value="F:DNA-binding transcription factor activity"/>
    <property type="evidence" value="ECO:0007669"/>
    <property type="project" value="InterPro"/>
</dbReference>
<dbReference type="EMBL" id="CAEZYQ010000078">
    <property type="protein sequence ID" value="CAB4777327.1"/>
    <property type="molecule type" value="Genomic_DNA"/>
</dbReference>
<evidence type="ECO:0000256" key="2">
    <source>
        <dbReference type="ARBA" id="ARBA00023125"/>
    </source>
</evidence>
<keyword evidence="1" id="KW-0805">Transcription regulation</keyword>
<dbReference type="InterPro" id="IPR039422">
    <property type="entry name" value="MarR/SlyA-like"/>
</dbReference>
<dbReference type="InterPro" id="IPR000835">
    <property type="entry name" value="HTH_MarR-typ"/>
</dbReference>
<dbReference type="PANTHER" id="PTHR33164">
    <property type="entry name" value="TRANSCRIPTIONAL REGULATOR, MARR FAMILY"/>
    <property type="match status" value="1"/>
</dbReference>